<keyword evidence="1" id="KW-0732">Signal</keyword>
<dbReference type="EMBL" id="JAPTSV010000001">
    <property type="protein sequence ID" value="KAJ1531433.1"/>
    <property type="molecule type" value="Genomic_DNA"/>
</dbReference>
<gene>
    <name evidence="2" type="ORF">ONE63_000113</name>
</gene>
<evidence type="ECO:0000313" key="3">
    <source>
        <dbReference type="Proteomes" id="UP001075354"/>
    </source>
</evidence>
<keyword evidence="3" id="KW-1185">Reference proteome</keyword>
<organism evidence="2 3">
    <name type="scientific">Megalurothrips usitatus</name>
    <name type="common">bean blossom thrips</name>
    <dbReference type="NCBI Taxonomy" id="439358"/>
    <lineage>
        <taxon>Eukaryota</taxon>
        <taxon>Metazoa</taxon>
        <taxon>Ecdysozoa</taxon>
        <taxon>Arthropoda</taxon>
        <taxon>Hexapoda</taxon>
        <taxon>Insecta</taxon>
        <taxon>Pterygota</taxon>
        <taxon>Neoptera</taxon>
        <taxon>Paraneoptera</taxon>
        <taxon>Thysanoptera</taxon>
        <taxon>Terebrantia</taxon>
        <taxon>Thripoidea</taxon>
        <taxon>Thripidae</taxon>
        <taxon>Megalurothrips</taxon>
    </lineage>
</organism>
<evidence type="ECO:0000313" key="2">
    <source>
        <dbReference type="EMBL" id="KAJ1531433.1"/>
    </source>
</evidence>
<evidence type="ECO:0000256" key="1">
    <source>
        <dbReference type="SAM" id="SignalP"/>
    </source>
</evidence>
<feature type="signal peptide" evidence="1">
    <location>
        <begin position="1"/>
        <end position="22"/>
    </location>
</feature>
<accession>A0AAV7Y1A8</accession>
<sequence length="95" mass="10651">MRLSARLVLLWWALVRPQVSVARRGETSLVPKYYDIRSCEDKPHRMNISNVTIVMGDDGEERINAVFQLGEAIRALNLVQTQRLGATILGLVCAS</sequence>
<feature type="chain" id="PRO_5043473868" evidence="1">
    <location>
        <begin position="23"/>
        <end position="95"/>
    </location>
</feature>
<comment type="caution">
    <text evidence="2">The sequence shown here is derived from an EMBL/GenBank/DDBJ whole genome shotgun (WGS) entry which is preliminary data.</text>
</comment>
<name>A0AAV7Y1A8_9NEOP</name>
<dbReference type="Proteomes" id="UP001075354">
    <property type="component" value="Chromosome 1"/>
</dbReference>
<proteinExistence type="predicted"/>
<reference evidence="2" key="1">
    <citation type="submission" date="2022-12" db="EMBL/GenBank/DDBJ databases">
        <title>Chromosome-level genome assembly of the bean flower thrips Megalurothrips usitatus.</title>
        <authorList>
            <person name="Ma L."/>
            <person name="Liu Q."/>
            <person name="Li H."/>
            <person name="Cai W."/>
        </authorList>
    </citation>
    <scope>NUCLEOTIDE SEQUENCE</scope>
    <source>
        <strain evidence="2">Cailab_2022a</strain>
    </source>
</reference>
<dbReference type="AlphaFoldDB" id="A0AAV7Y1A8"/>
<protein>
    <submittedName>
        <fullName evidence="2">Uncharacterized protein</fullName>
    </submittedName>
</protein>